<evidence type="ECO:0000259" key="2">
    <source>
        <dbReference type="Pfam" id="PF05199"/>
    </source>
</evidence>
<comment type="caution">
    <text evidence="3">The sequence shown here is derived from an EMBL/GenBank/DDBJ whole genome shotgun (WGS) entry which is preliminary data.</text>
</comment>
<dbReference type="Pfam" id="PF05199">
    <property type="entry name" value="GMC_oxred_C"/>
    <property type="match status" value="1"/>
</dbReference>
<keyword evidence="4" id="KW-1185">Reference proteome</keyword>
<organism evidence="3 4">
    <name type="scientific">Pseudolysinimonas kribbensis</name>
    <dbReference type="NCBI Taxonomy" id="433641"/>
    <lineage>
        <taxon>Bacteria</taxon>
        <taxon>Bacillati</taxon>
        <taxon>Actinomycetota</taxon>
        <taxon>Actinomycetes</taxon>
        <taxon>Micrococcales</taxon>
        <taxon>Microbacteriaceae</taxon>
        <taxon>Pseudolysinimonas</taxon>
    </lineage>
</organism>
<feature type="domain" description="Glucose-methanol-choline oxidoreductase C-terminal" evidence="2">
    <location>
        <begin position="2"/>
        <end position="104"/>
    </location>
</feature>
<evidence type="ECO:0000313" key="4">
    <source>
        <dbReference type="Proteomes" id="UP001157034"/>
    </source>
</evidence>
<dbReference type="PANTHER" id="PTHR11552">
    <property type="entry name" value="GLUCOSE-METHANOL-CHOLINE GMC OXIDOREDUCTASE"/>
    <property type="match status" value="1"/>
</dbReference>
<dbReference type="InterPro" id="IPR007867">
    <property type="entry name" value="GMC_OxRtase_C"/>
</dbReference>
<accession>A0ABQ6K3J8</accession>
<reference evidence="4" key="1">
    <citation type="journal article" date="2019" name="Int. J. Syst. Evol. Microbiol.">
        <title>The Global Catalogue of Microorganisms (GCM) 10K type strain sequencing project: providing services to taxonomists for standard genome sequencing and annotation.</title>
        <authorList>
            <consortium name="The Broad Institute Genomics Platform"/>
            <consortium name="The Broad Institute Genome Sequencing Center for Infectious Disease"/>
            <person name="Wu L."/>
            <person name="Ma J."/>
        </authorList>
    </citation>
    <scope>NUCLEOTIDE SEQUENCE [LARGE SCALE GENOMIC DNA]</scope>
    <source>
        <strain evidence="4">NBRC 108894</strain>
    </source>
</reference>
<dbReference type="InterPro" id="IPR036188">
    <property type="entry name" value="FAD/NAD-bd_sf"/>
</dbReference>
<evidence type="ECO:0000256" key="1">
    <source>
        <dbReference type="ARBA" id="ARBA00010790"/>
    </source>
</evidence>
<name>A0ABQ6K3J8_9MICO</name>
<dbReference type="Gene3D" id="3.30.560.10">
    <property type="entry name" value="Glucose Oxidase, domain 3"/>
    <property type="match status" value="1"/>
</dbReference>
<gene>
    <name evidence="3" type="ORF">GCM10025881_17280</name>
</gene>
<dbReference type="InterPro" id="IPR012132">
    <property type="entry name" value="GMC_OxRdtase"/>
</dbReference>
<sequence>MLLAGVRAARAIGEAEPFRSRIVREVFPGADVQSDEELSAVERAIHQTVYHVSGTCRIGADDDELAVVDRRLRVRGVEGLRIADASVFPTVPSVNPVITVLMVGERAADLIRADAAGRAE</sequence>
<dbReference type="Proteomes" id="UP001157034">
    <property type="component" value="Unassembled WGS sequence"/>
</dbReference>
<dbReference type="SUPFAM" id="SSF54373">
    <property type="entry name" value="FAD-linked reductases, C-terminal domain"/>
    <property type="match status" value="1"/>
</dbReference>
<evidence type="ECO:0000313" key="3">
    <source>
        <dbReference type="EMBL" id="GMA94904.1"/>
    </source>
</evidence>
<dbReference type="PANTHER" id="PTHR11552:SF152">
    <property type="entry name" value="OXIDASE (CODA), PUTATIVE (AFU_ORTHOLOGUE AFUA_8G04090)-RELATED"/>
    <property type="match status" value="1"/>
</dbReference>
<dbReference type="Gene3D" id="3.50.50.60">
    <property type="entry name" value="FAD/NAD(P)-binding domain"/>
    <property type="match status" value="1"/>
</dbReference>
<proteinExistence type="inferred from homology"/>
<dbReference type="SUPFAM" id="SSF51905">
    <property type="entry name" value="FAD/NAD(P)-binding domain"/>
    <property type="match status" value="1"/>
</dbReference>
<dbReference type="RefSeq" id="WP_284253773.1">
    <property type="nucleotide sequence ID" value="NZ_BSVB01000001.1"/>
</dbReference>
<protein>
    <recommendedName>
        <fullName evidence="2">Glucose-methanol-choline oxidoreductase C-terminal domain-containing protein</fullName>
    </recommendedName>
</protein>
<dbReference type="EMBL" id="BSVB01000001">
    <property type="protein sequence ID" value="GMA94904.1"/>
    <property type="molecule type" value="Genomic_DNA"/>
</dbReference>
<comment type="similarity">
    <text evidence="1">Belongs to the GMC oxidoreductase family.</text>
</comment>